<dbReference type="InterPro" id="IPR000504">
    <property type="entry name" value="RRM_dom"/>
</dbReference>
<accession>A0A2S4VF61</accession>
<dbReference type="Gene3D" id="1.10.20.70">
    <property type="entry name" value="Transcription termination and cleavage factor, C-terminal domain"/>
    <property type="match status" value="1"/>
</dbReference>
<comment type="caution">
    <text evidence="6">The sequence shown here is derived from an EMBL/GenBank/DDBJ whole genome shotgun (WGS) entry which is preliminary data.</text>
</comment>
<dbReference type="Pfam" id="PF14304">
    <property type="entry name" value="CSTF_C"/>
    <property type="match status" value="1"/>
</dbReference>
<reference evidence="7" key="3">
    <citation type="journal article" date="2018" name="Mol. Plant Microbe Interact.">
        <title>Genome sequence resources for the wheat stripe rust pathogen (Puccinia striiformis f. sp. tritici) and the barley stripe rust pathogen (Puccinia striiformis f. sp. hordei).</title>
        <authorList>
            <person name="Xia C."/>
            <person name="Wang M."/>
            <person name="Yin C."/>
            <person name="Cornejo O.E."/>
            <person name="Hulbert S.H."/>
            <person name="Chen X."/>
        </authorList>
    </citation>
    <scope>NUCLEOTIDE SEQUENCE [LARGE SCALE GENOMIC DNA]</scope>
    <source>
        <strain evidence="7">93TX-2</strain>
    </source>
</reference>
<keyword evidence="3" id="KW-0694">RNA-binding</keyword>
<dbReference type="VEuPathDB" id="FungiDB:PSTT_07530"/>
<feature type="compositionally biased region" description="Low complexity" evidence="4">
    <location>
        <begin position="258"/>
        <end position="274"/>
    </location>
</feature>
<organism evidence="6 7">
    <name type="scientific">Puccinia striiformis</name>
    <dbReference type="NCBI Taxonomy" id="27350"/>
    <lineage>
        <taxon>Eukaryota</taxon>
        <taxon>Fungi</taxon>
        <taxon>Dikarya</taxon>
        <taxon>Basidiomycota</taxon>
        <taxon>Pucciniomycotina</taxon>
        <taxon>Pucciniomycetes</taxon>
        <taxon>Pucciniales</taxon>
        <taxon>Pucciniaceae</taxon>
        <taxon>Puccinia</taxon>
    </lineage>
</organism>
<reference evidence="6 7" key="1">
    <citation type="submission" date="2017-12" db="EMBL/GenBank/DDBJ databases">
        <title>Gene loss provides genomic basis for host adaptation in cereal stripe rust fungi.</title>
        <authorList>
            <person name="Xia C."/>
        </authorList>
    </citation>
    <scope>NUCLEOTIDE SEQUENCE [LARGE SCALE GENOMIC DNA]</scope>
    <source>
        <strain evidence="6 7">93TX-2</strain>
    </source>
</reference>
<keyword evidence="2" id="KW-0539">Nucleus</keyword>
<dbReference type="InterPro" id="IPR026896">
    <property type="entry name" value="CSTF_C"/>
</dbReference>
<evidence type="ECO:0000256" key="4">
    <source>
        <dbReference type="SAM" id="MobiDB-lite"/>
    </source>
</evidence>
<evidence type="ECO:0000259" key="5">
    <source>
        <dbReference type="PROSITE" id="PS50102"/>
    </source>
</evidence>
<sequence>MRIQEHQKFNPQQDIFENLAQPQPRNFWTSSRNSEIRKKKEFTQPLKSFTIPPNQLEQVFATVGPVSNFRITFKKETGKPRGYGFCEYFDTQTADSAIQNLQGSKIGGRALRLDFADFGNHDTRDAGRQPPPVKGRRSGGGGQSGGGDNMSNEPNGSSARNSGPITTGLPPDLPCGQPLAAGQSATDQISQTLAAIPPAQLAEITGQMKQLVASAPDQARQLLNVNPQLTYALFQAMLMMDVVDASILTRMLAPAAMQKQQQQQQQPIPKAAMPSHQMPVGFGANAYAQQPMRPGGMAQQPSYSTPLAPLPNYGIMPQQAAPQPVQPAPVIPQQQQPQQNTTTAAAQQQAQLIQQVLSLTPQQINALAPEHRATILQIRQQALSNMTGG</sequence>
<dbReference type="GO" id="GO:0031124">
    <property type="term" value="P:mRNA 3'-end processing"/>
    <property type="evidence" value="ECO:0007669"/>
    <property type="project" value="InterPro"/>
</dbReference>
<dbReference type="EMBL" id="PKSM01000139">
    <property type="protein sequence ID" value="POW08176.1"/>
    <property type="molecule type" value="Genomic_DNA"/>
</dbReference>
<name>A0A2S4VF61_9BASI</name>
<keyword evidence="7" id="KW-1185">Reference proteome</keyword>
<dbReference type="PANTHER" id="PTHR45735:SF2">
    <property type="entry name" value="CLEAVAGE STIMULATION FACTOR SUBUNIT 2"/>
    <property type="match status" value="1"/>
</dbReference>
<feature type="compositionally biased region" description="Gly residues" evidence="4">
    <location>
        <begin position="138"/>
        <end position="148"/>
    </location>
</feature>
<dbReference type="GO" id="GO:0005847">
    <property type="term" value="C:mRNA cleavage and polyadenylation specificity factor complex"/>
    <property type="evidence" value="ECO:0007669"/>
    <property type="project" value="TreeGrafter"/>
</dbReference>
<dbReference type="PROSITE" id="PS50102">
    <property type="entry name" value="RRM"/>
    <property type="match status" value="1"/>
</dbReference>
<dbReference type="InterPro" id="IPR025742">
    <property type="entry name" value="CSTF2_hinge"/>
</dbReference>
<evidence type="ECO:0000313" key="6">
    <source>
        <dbReference type="EMBL" id="POW08176.1"/>
    </source>
</evidence>
<dbReference type="Gene3D" id="1.25.40.630">
    <property type="match status" value="1"/>
</dbReference>
<dbReference type="GO" id="GO:0003729">
    <property type="term" value="F:mRNA binding"/>
    <property type="evidence" value="ECO:0007669"/>
    <property type="project" value="TreeGrafter"/>
</dbReference>
<dbReference type="Pfam" id="PF00076">
    <property type="entry name" value="RRM_1"/>
    <property type="match status" value="1"/>
</dbReference>
<evidence type="ECO:0000256" key="2">
    <source>
        <dbReference type="ARBA" id="ARBA00023242"/>
    </source>
</evidence>
<protein>
    <recommendedName>
        <fullName evidence="5">RRM domain-containing protein</fullName>
    </recommendedName>
</protein>
<feature type="domain" description="RRM" evidence="5">
    <location>
        <begin position="39"/>
        <end position="118"/>
    </location>
</feature>
<feature type="region of interest" description="Disordered" evidence="4">
    <location>
        <begin position="258"/>
        <end position="343"/>
    </location>
</feature>
<dbReference type="SUPFAM" id="SSF54928">
    <property type="entry name" value="RNA-binding domain, RBD"/>
    <property type="match status" value="1"/>
</dbReference>
<dbReference type="InterPro" id="IPR012677">
    <property type="entry name" value="Nucleotide-bd_a/b_plait_sf"/>
</dbReference>
<evidence type="ECO:0000256" key="3">
    <source>
        <dbReference type="PROSITE-ProRule" id="PRU00176"/>
    </source>
</evidence>
<evidence type="ECO:0000313" key="7">
    <source>
        <dbReference type="Proteomes" id="UP000238274"/>
    </source>
</evidence>
<dbReference type="Pfam" id="PF14327">
    <property type="entry name" value="CSTF2_hinge"/>
    <property type="match status" value="1"/>
</dbReference>
<dbReference type="Proteomes" id="UP000238274">
    <property type="component" value="Unassembled WGS sequence"/>
</dbReference>
<proteinExistence type="predicted"/>
<feature type="region of interest" description="Disordered" evidence="4">
    <location>
        <begin position="119"/>
        <end position="184"/>
    </location>
</feature>
<dbReference type="VEuPathDB" id="FungiDB:PSHT_09643"/>
<reference evidence="7" key="2">
    <citation type="journal article" date="2018" name="BMC Genomics">
        <title>Genomic insights into host adaptation between the wheat stripe rust pathogen (Puccinia striiformis f. sp. tritici) and the barley stripe rust pathogen (Puccinia striiformis f. sp. hordei).</title>
        <authorList>
            <person name="Xia C."/>
            <person name="Wang M."/>
            <person name="Yin C."/>
            <person name="Cornejo O.E."/>
            <person name="Hulbert S.H."/>
            <person name="Chen X."/>
        </authorList>
    </citation>
    <scope>NUCLEOTIDE SEQUENCE [LARGE SCALE GENOMIC DNA]</scope>
    <source>
        <strain evidence="7">93TX-2</strain>
    </source>
</reference>
<dbReference type="AlphaFoldDB" id="A0A2S4VF61"/>
<gene>
    <name evidence="6" type="ORF">PSHT_09643</name>
</gene>
<dbReference type="OrthoDB" id="272703at2759"/>
<dbReference type="PANTHER" id="PTHR45735">
    <property type="entry name" value="CLEAVAGE STIMULATION FACTOR SUBUNIT 2"/>
    <property type="match status" value="1"/>
</dbReference>
<dbReference type="Gene3D" id="3.30.70.330">
    <property type="match status" value="1"/>
</dbReference>
<comment type="subcellular location">
    <subcellularLocation>
        <location evidence="1">Nucleus</location>
    </subcellularLocation>
</comment>
<feature type="compositionally biased region" description="Low complexity" evidence="4">
    <location>
        <begin position="331"/>
        <end position="343"/>
    </location>
</feature>
<dbReference type="InterPro" id="IPR035979">
    <property type="entry name" value="RBD_domain_sf"/>
</dbReference>
<dbReference type="SMART" id="SM00360">
    <property type="entry name" value="RRM"/>
    <property type="match status" value="1"/>
</dbReference>
<dbReference type="InterPro" id="IPR038192">
    <property type="entry name" value="CSTF_C_sf"/>
</dbReference>
<feature type="compositionally biased region" description="Polar residues" evidence="4">
    <location>
        <begin position="149"/>
        <end position="165"/>
    </location>
</feature>
<evidence type="ECO:0000256" key="1">
    <source>
        <dbReference type="ARBA" id="ARBA00004123"/>
    </source>
</evidence>
<dbReference type="FunFam" id="1.25.40.630:FF:000005">
    <property type="entry name" value="Chromosome 7, whole genome shotgun sequence"/>
    <property type="match status" value="1"/>
</dbReference>